<feature type="domain" description="Transcription regulator PadR N-terminal" evidence="1">
    <location>
        <begin position="11"/>
        <end position="84"/>
    </location>
</feature>
<evidence type="ECO:0000313" key="3">
    <source>
        <dbReference type="Proteomes" id="UP000675781"/>
    </source>
</evidence>
<gene>
    <name evidence="2" type="ORF">KDL01_35810</name>
</gene>
<dbReference type="Pfam" id="PF03551">
    <property type="entry name" value="PadR"/>
    <property type="match status" value="1"/>
</dbReference>
<dbReference type="Proteomes" id="UP000675781">
    <property type="component" value="Unassembled WGS sequence"/>
</dbReference>
<proteinExistence type="predicted"/>
<dbReference type="PANTHER" id="PTHR33169">
    <property type="entry name" value="PADR-FAMILY TRANSCRIPTIONAL REGULATOR"/>
    <property type="match status" value="1"/>
</dbReference>
<evidence type="ECO:0000313" key="2">
    <source>
        <dbReference type="EMBL" id="MBR7838690.1"/>
    </source>
</evidence>
<dbReference type="InterPro" id="IPR005149">
    <property type="entry name" value="Tscrpt_reg_PadR_N"/>
</dbReference>
<dbReference type="InterPro" id="IPR052509">
    <property type="entry name" value="Metal_resp_DNA-bind_regulator"/>
</dbReference>
<dbReference type="PANTHER" id="PTHR33169:SF13">
    <property type="entry name" value="PADR-FAMILY TRANSCRIPTIONAL REGULATOR"/>
    <property type="match status" value="1"/>
</dbReference>
<dbReference type="SUPFAM" id="SSF46785">
    <property type="entry name" value="Winged helix' DNA-binding domain"/>
    <property type="match status" value="1"/>
</dbReference>
<name>A0A941EVR6_9ACTN</name>
<dbReference type="AlphaFoldDB" id="A0A941EVR6"/>
<dbReference type="RefSeq" id="WP_212533141.1">
    <property type="nucleotide sequence ID" value="NZ_JAGSOG010000317.1"/>
</dbReference>
<comment type="caution">
    <text evidence="2">The sequence shown here is derived from an EMBL/GenBank/DDBJ whole genome shotgun (WGS) entry which is preliminary data.</text>
</comment>
<dbReference type="InterPro" id="IPR036390">
    <property type="entry name" value="WH_DNA-bd_sf"/>
</dbReference>
<dbReference type="InterPro" id="IPR036388">
    <property type="entry name" value="WH-like_DNA-bd_sf"/>
</dbReference>
<dbReference type="Gene3D" id="1.10.10.10">
    <property type="entry name" value="Winged helix-like DNA-binding domain superfamily/Winged helix DNA-binding domain"/>
    <property type="match status" value="1"/>
</dbReference>
<keyword evidence="3" id="KW-1185">Reference proteome</keyword>
<reference evidence="2" key="1">
    <citation type="submission" date="2021-04" db="EMBL/GenBank/DDBJ databases">
        <title>Genome based classification of Actinospica acidithermotolerans sp. nov., an actinobacterium isolated from an Indonesian hot spring.</title>
        <authorList>
            <person name="Kusuma A.B."/>
            <person name="Putra K.E."/>
            <person name="Nafisah S."/>
            <person name="Loh J."/>
            <person name="Nouioui I."/>
            <person name="Goodfellow M."/>
        </authorList>
    </citation>
    <scope>NUCLEOTIDE SEQUENCE</scope>
    <source>
        <strain evidence="2">CSCA 57</strain>
    </source>
</reference>
<protein>
    <submittedName>
        <fullName evidence="2">Helix-turn-helix transcriptional regulator</fullName>
    </submittedName>
</protein>
<evidence type="ECO:0000259" key="1">
    <source>
        <dbReference type="Pfam" id="PF03551"/>
    </source>
</evidence>
<organism evidence="2 3">
    <name type="scientific">Actinospica durhamensis</name>
    <dbReference type="NCBI Taxonomy" id="1508375"/>
    <lineage>
        <taxon>Bacteria</taxon>
        <taxon>Bacillati</taxon>
        <taxon>Actinomycetota</taxon>
        <taxon>Actinomycetes</taxon>
        <taxon>Catenulisporales</taxon>
        <taxon>Actinospicaceae</taxon>
        <taxon>Actinospica</taxon>
    </lineage>
</organism>
<sequence length="116" mass="12600">MENMSEQAFLVLAALADQPRHGYALIAEVAAESDGRITLRASTLYAVLDRLTTRELIAHDRDEVDNGRLRRYYRLTDAGAEALATEADRMAASADAARRRLRLRAGGTVLGGGEAV</sequence>
<accession>A0A941EVR6</accession>
<dbReference type="EMBL" id="JAGSOG010000317">
    <property type="protein sequence ID" value="MBR7838690.1"/>
    <property type="molecule type" value="Genomic_DNA"/>
</dbReference>